<protein>
    <submittedName>
        <fullName evidence="2">DDE superfamily endonuclease</fullName>
    </submittedName>
</protein>
<evidence type="ECO:0000256" key="1">
    <source>
        <dbReference type="SAM" id="MobiDB-lite"/>
    </source>
</evidence>
<keyword evidence="3" id="KW-1185">Reference proteome</keyword>
<accession>A0A1H9FDB7</accession>
<name>A0A1H9FDB7_9GAMM</name>
<keyword evidence="2" id="KW-0378">Hydrolase</keyword>
<organism evidence="2 3">
    <name type="scientific">Ectothiorhodospira magna</name>
    <dbReference type="NCBI Taxonomy" id="867345"/>
    <lineage>
        <taxon>Bacteria</taxon>
        <taxon>Pseudomonadati</taxon>
        <taxon>Pseudomonadota</taxon>
        <taxon>Gammaproteobacteria</taxon>
        <taxon>Chromatiales</taxon>
        <taxon>Ectothiorhodospiraceae</taxon>
        <taxon>Ectothiorhodospira</taxon>
    </lineage>
</organism>
<keyword evidence="2" id="KW-0540">Nuclease</keyword>
<dbReference type="Proteomes" id="UP000199496">
    <property type="component" value="Unassembled WGS sequence"/>
</dbReference>
<dbReference type="STRING" id="867345.SAMN05421693_1263"/>
<dbReference type="EMBL" id="FOFO01000026">
    <property type="protein sequence ID" value="SEQ35930.1"/>
    <property type="molecule type" value="Genomic_DNA"/>
</dbReference>
<dbReference type="AlphaFoldDB" id="A0A1H9FDB7"/>
<gene>
    <name evidence="2" type="ORF">SAMN05421693_1263</name>
</gene>
<evidence type="ECO:0000313" key="2">
    <source>
        <dbReference type="EMBL" id="SEQ35930.1"/>
    </source>
</evidence>
<sequence length="172" mass="18364">MAISCTASARRSGRLLGGVVNGVKQATPIGGEPSVMLGADQQRSTCPDEATFRQEVRTVCTLYHQATQLHEQGIHLISVDEKTGIQALGAIHPSHPMRAGHPEAMEFEYKRHGTQALIANFEAATGRVITPSIGDTRTEADFVAHIATTSTSSPSLTRRSPSRFSGPTSGNR</sequence>
<reference evidence="2 3" key="1">
    <citation type="submission" date="2016-10" db="EMBL/GenBank/DDBJ databases">
        <authorList>
            <person name="de Groot N.N."/>
        </authorList>
    </citation>
    <scope>NUCLEOTIDE SEQUENCE [LARGE SCALE GENOMIC DNA]</scope>
    <source>
        <strain evidence="2 3">B7-7</strain>
    </source>
</reference>
<dbReference type="GO" id="GO:0004519">
    <property type="term" value="F:endonuclease activity"/>
    <property type="evidence" value="ECO:0007669"/>
    <property type="project" value="UniProtKB-KW"/>
</dbReference>
<keyword evidence="2" id="KW-0255">Endonuclease</keyword>
<proteinExistence type="predicted"/>
<feature type="region of interest" description="Disordered" evidence="1">
    <location>
        <begin position="150"/>
        <end position="172"/>
    </location>
</feature>
<feature type="compositionally biased region" description="Low complexity" evidence="1">
    <location>
        <begin position="150"/>
        <end position="165"/>
    </location>
</feature>
<evidence type="ECO:0000313" key="3">
    <source>
        <dbReference type="Proteomes" id="UP000199496"/>
    </source>
</evidence>